<reference evidence="1 2" key="1">
    <citation type="journal article" date="2016" name="Nat. Commun.">
        <title>Thousands of microbial genomes shed light on interconnected biogeochemical processes in an aquifer system.</title>
        <authorList>
            <person name="Anantharaman K."/>
            <person name="Brown C.T."/>
            <person name="Hug L.A."/>
            <person name="Sharon I."/>
            <person name="Castelle C.J."/>
            <person name="Probst A.J."/>
            <person name="Thomas B.C."/>
            <person name="Singh A."/>
            <person name="Wilkins M.J."/>
            <person name="Karaoz U."/>
            <person name="Brodie E.L."/>
            <person name="Williams K.H."/>
            <person name="Hubbard S.S."/>
            <person name="Banfield J.F."/>
        </authorList>
    </citation>
    <scope>NUCLEOTIDE SEQUENCE [LARGE SCALE GENOMIC DNA]</scope>
</reference>
<organism evidence="1 2">
    <name type="scientific">Candidatus Buchananbacteria bacterium RBG_13_36_9</name>
    <dbReference type="NCBI Taxonomy" id="1797530"/>
    <lineage>
        <taxon>Bacteria</taxon>
        <taxon>Candidatus Buchananiibacteriota</taxon>
    </lineage>
</organism>
<accession>A0A1G1XQ74</accession>
<gene>
    <name evidence="1" type="ORF">A2Y82_02575</name>
</gene>
<dbReference type="Proteomes" id="UP000176498">
    <property type="component" value="Unassembled WGS sequence"/>
</dbReference>
<proteinExistence type="predicted"/>
<protein>
    <submittedName>
        <fullName evidence="1">Uncharacterized protein</fullName>
    </submittedName>
</protein>
<comment type="caution">
    <text evidence="1">The sequence shown here is derived from an EMBL/GenBank/DDBJ whole genome shotgun (WGS) entry which is preliminary data.</text>
</comment>
<sequence>MLKWKYKITPPSVILNGVRNLLGNGGQRDPSLRPFAYAKGLALDDGGGVKNKIVLWMKNLLPFIL</sequence>
<dbReference type="EMBL" id="MHHZ01000014">
    <property type="protein sequence ID" value="OGY41740.1"/>
    <property type="molecule type" value="Genomic_DNA"/>
</dbReference>
<dbReference type="AlphaFoldDB" id="A0A1G1XQ74"/>
<evidence type="ECO:0000313" key="2">
    <source>
        <dbReference type="Proteomes" id="UP000176498"/>
    </source>
</evidence>
<evidence type="ECO:0000313" key="1">
    <source>
        <dbReference type="EMBL" id="OGY41740.1"/>
    </source>
</evidence>
<name>A0A1G1XQ74_9BACT</name>